<evidence type="ECO:0000313" key="2">
    <source>
        <dbReference type="Proteomes" id="UP001530315"/>
    </source>
</evidence>
<keyword evidence="2" id="KW-1185">Reference proteome</keyword>
<sequence length="175" mass="19659">MAKKAFRITLSLDRLASSRTTLVVSLETSPSATRSKEHMIRMPRLSSLSNRSSQGFLVWVRHLMDSPSLVIERDLVECHHPPAARIIHLGGVSRLASEVWRTQVHLLIRSHPRHSSRTLKGPQCCCTTDQLRLPHVIADHVECTSNRATALIKHGSDRGQRICRRCPGNNSCTFL</sequence>
<reference evidence="1 2" key="1">
    <citation type="submission" date="2024-10" db="EMBL/GenBank/DDBJ databases">
        <title>Updated reference genomes for cyclostephanoid diatoms.</title>
        <authorList>
            <person name="Roberts W.R."/>
            <person name="Alverson A.J."/>
        </authorList>
    </citation>
    <scope>NUCLEOTIDE SEQUENCE [LARGE SCALE GENOMIC DNA]</scope>
    <source>
        <strain evidence="1 2">AJA276-08</strain>
    </source>
</reference>
<gene>
    <name evidence="1" type="ORF">ACHAW5_007039</name>
</gene>
<protein>
    <submittedName>
        <fullName evidence="1">Uncharacterized protein</fullName>
    </submittedName>
</protein>
<dbReference type="Proteomes" id="UP001530315">
    <property type="component" value="Unassembled WGS sequence"/>
</dbReference>
<dbReference type="EMBL" id="JALLAZ020001209">
    <property type="protein sequence ID" value="KAL3778584.1"/>
    <property type="molecule type" value="Genomic_DNA"/>
</dbReference>
<name>A0ABD3NRH6_9STRA</name>
<proteinExistence type="predicted"/>
<dbReference type="AlphaFoldDB" id="A0ABD3NRH6"/>
<organism evidence="1 2">
    <name type="scientific">Stephanodiscus triporus</name>
    <dbReference type="NCBI Taxonomy" id="2934178"/>
    <lineage>
        <taxon>Eukaryota</taxon>
        <taxon>Sar</taxon>
        <taxon>Stramenopiles</taxon>
        <taxon>Ochrophyta</taxon>
        <taxon>Bacillariophyta</taxon>
        <taxon>Coscinodiscophyceae</taxon>
        <taxon>Thalassiosirophycidae</taxon>
        <taxon>Stephanodiscales</taxon>
        <taxon>Stephanodiscaceae</taxon>
        <taxon>Stephanodiscus</taxon>
    </lineage>
</organism>
<accession>A0ABD3NRH6</accession>
<evidence type="ECO:0000313" key="1">
    <source>
        <dbReference type="EMBL" id="KAL3778584.1"/>
    </source>
</evidence>
<comment type="caution">
    <text evidence="1">The sequence shown here is derived from an EMBL/GenBank/DDBJ whole genome shotgun (WGS) entry which is preliminary data.</text>
</comment>